<dbReference type="InterPro" id="IPR036249">
    <property type="entry name" value="Thioredoxin-like_sf"/>
</dbReference>
<feature type="domain" description="GST C-terminal" evidence="6">
    <location>
        <begin position="90"/>
        <end position="220"/>
    </location>
</feature>
<evidence type="ECO:0000313" key="7">
    <source>
        <dbReference type="EMBL" id="GFQ01081.1"/>
    </source>
</evidence>
<comment type="caution">
    <text evidence="7">The sequence shown here is derived from an EMBL/GenBank/DDBJ whole genome shotgun (WGS) entry which is preliminary data.</text>
</comment>
<evidence type="ECO:0000256" key="2">
    <source>
        <dbReference type="ARBA" id="ARBA00022679"/>
    </source>
</evidence>
<dbReference type="Proteomes" id="UP000653305">
    <property type="component" value="Unassembled WGS sequence"/>
</dbReference>
<dbReference type="InterPro" id="IPR004045">
    <property type="entry name" value="Glutathione_S-Trfase_N"/>
</dbReference>
<organism evidence="7 8">
    <name type="scientific">Phtheirospermum japonicum</name>
    <dbReference type="NCBI Taxonomy" id="374723"/>
    <lineage>
        <taxon>Eukaryota</taxon>
        <taxon>Viridiplantae</taxon>
        <taxon>Streptophyta</taxon>
        <taxon>Embryophyta</taxon>
        <taxon>Tracheophyta</taxon>
        <taxon>Spermatophyta</taxon>
        <taxon>Magnoliopsida</taxon>
        <taxon>eudicotyledons</taxon>
        <taxon>Gunneridae</taxon>
        <taxon>Pentapetalae</taxon>
        <taxon>asterids</taxon>
        <taxon>lamiids</taxon>
        <taxon>Lamiales</taxon>
        <taxon>Orobanchaceae</taxon>
        <taxon>Orobanchaceae incertae sedis</taxon>
        <taxon>Phtheirospermum</taxon>
    </lineage>
</organism>
<dbReference type="PROSITE" id="PS50404">
    <property type="entry name" value="GST_NTER"/>
    <property type="match status" value="1"/>
</dbReference>
<sequence length="226" mass="26300">MEEPQVKLHGFWASPYVCKVIWALQLKNIKYEYIEENLSNKSPSLLLYNPVYKKVPVLVHGDKSVAESDVILQYIEETWSDRQTALLSSDPYERAMTRFWLNFGQQKGLTFFAFFLSSNENIEETTKQVVETLKTIQDQALGDKKFFGGDKIGLVDLSFGWLAHWFEPIQEVVGVQVLEPNTLPKLHQWIINFKQEPLINENLPDSKALLAHYERFKKRFTSLENI</sequence>
<dbReference type="SFLD" id="SFLDG01152">
    <property type="entry name" value="Main.3:_Omega-_and_Tau-like"/>
    <property type="match status" value="1"/>
</dbReference>
<dbReference type="Gene3D" id="3.40.30.10">
    <property type="entry name" value="Glutaredoxin"/>
    <property type="match status" value="1"/>
</dbReference>
<dbReference type="Pfam" id="PF02798">
    <property type="entry name" value="GST_N"/>
    <property type="match status" value="1"/>
</dbReference>
<dbReference type="SFLD" id="SFLDS00019">
    <property type="entry name" value="Glutathione_Transferase_(cytos"/>
    <property type="match status" value="1"/>
</dbReference>
<protein>
    <recommendedName>
        <fullName evidence="4">Glutathione S-transferase</fullName>
        <ecNumber evidence="4">2.5.1.18</ecNumber>
    </recommendedName>
</protein>
<gene>
    <name evidence="7" type="ORF">PHJA_002252000</name>
</gene>
<comment type="function">
    <text evidence="4">Is involved in the conjugation of reduced glutathione to a wide number of exogenous and endogenous hydrophobic electrophiles.</text>
</comment>
<comment type="subcellular location">
    <subcellularLocation>
        <location evidence="4">Cytoplasm</location>
        <location evidence="4">Cytosol</location>
    </subcellularLocation>
</comment>
<dbReference type="InterPro" id="IPR036282">
    <property type="entry name" value="Glutathione-S-Trfase_C_sf"/>
</dbReference>
<dbReference type="SFLD" id="SFLDG00358">
    <property type="entry name" value="Main_(cytGST)"/>
    <property type="match status" value="1"/>
</dbReference>
<dbReference type="InterPro" id="IPR040079">
    <property type="entry name" value="Glutathione_S-Trfase"/>
</dbReference>
<dbReference type="Gene3D" id="1.20.1050.10">
    <property type="match status" value="1"/>
</dbReference>
<dbReference type="InterPro" id="IPR010987">
    <property type="entry name" value="Glutathione-S-Trfase_C-like"/>
</dbReference>
<evidence type="ECO:0000259" key="5">
    <source>
        <dbReference type="PROSITE" id="PS50404"/>
    </source>
</evidence>
<dbReference type="EC" id="2.5.1.18" evidence="4"/>
<dbReference type="GO" id="GO:0006749">
    <property type="term" value="P:glutathione metabolic process"/>
    <property type="evidence" value="ECO:0007669"/>
    <property type="project" value="InterPro"/>
</dbReference>
<evidence type="ECO:0000256" key="3">
    <source>
        <dbReference type="ARBA" id="ARBA00047960"/>
    </source>
</evidence>
<evidence type="ECO:0000256" key="1">
    <source>
        <dbReference type="ARBA" id="ARBA00009929"/>
    </source>
</evidence>
<keyword evidence="2 4" id="KW-0808">Transferase</keyword>
<reference evidence="7" key="1">
    <citation type="submission" date="2020-07" db="EMBL/GenBank/DDBJ databases">
        <title>Ethylene signaling mediates host invasion by parasitic plants.</title>
        <authorList>
            <person name="Yoshida S."/>
        </authorList>
    </citation>
    <scope>NUCLEOTIDE SEQUENCE</scope>
    <source>
        <strain evidence="7">Okayama</strain>
    </source>
</reference>
<dbReference type="GO" id="GO:0005829">
    <property type="term" value="C:cytosol"/>
    <property type="evidence" value="ECO:0007669"/>
    <property type="project" value="UniProtKB-SubCell"/>
</dbReference>
<accession>A0A830CML8</accession>
<keyword evidence="8" id="KW-1185">Reference proteome</keyword>
<proteinExistence type="inferred from homology"/>
<dbReference type="OrthoDB" id="202840at2759"/>
<evidence type="ECO:0000259" key="6">
    <source>
        <dbReference type="PROSITE" id="PS50405"/>
    </source>
</evidence>
<evidence type="ECO:0000313" key="8">
    <source>
        <dbReference type="Proteomes" id="UP000653305"/>
    </source>
</evidence>
<keyword evidence="4" id="KW-0963">Cytoplasm</keyword>
<dbReference type="AlphaFoldDB" id="A0A830CML8"/>
<comment type="catalytic activity">
    <reaction evidence="3 4">
        <text>RX + glutathione = an S-substituted glutathione + a halide anion + H(+)</text>
        <dbReference type="Rhea" id="RHEA:16437"/>
        <dbReference type="ChEBI" id="CHEBI:15378"/>
        <dbReference type="ChEBI" id="CHEBI:16042"/>
        <dbReference type="ChEBI" id="CHEBI:17792"/>
        <dbReference type="ChEBI" id="CHEBI:57925"/>
        <dbReference type="ChEBI" id="CHEBI:90779"/>
        <dbReference type="EC" id="2.5.1.18"/>
    </reaction>
</comment>
<dbReference type="FunFam" id="3.40.30.10:FF:000014">
    <property type="entry name" value="Tau class glutathione S-transferase"/>
    <property type="match status" value="1"/>
</dbReference>
<dbReference type="CDD" id="cd03058">
    <property type="entry name" value="GST_N_Tau"/>
    <property type="match status" value="1"/>
</dbReference>
<comment type="similarity">
    <text evidence="1">Belongs to the GST superfamily. HSP26 family.</text>
</comment>
<evidence type="ECO:0000256" key="4">
    <source>
        <dbReference type="RuleBase" id="RU369102"/>
    </source>
</evidence>
<dbReference type="InterPro" id="IPR045073">
    <property type="entry name" value="Omega/Tau-like"/>
</dbReference>
<dbReference type="PANTHER" id="PTHR11260:SF765">
    <property type="entry name" value="GLUTATHIONE TRANSFERASE"/>
    <property type="match status" value="1"/>
</dbReference>
<dbReference type="GO" id="GO:0004364">
    <property type="term" value="F:glutathione transferase activity"/>
    <property type="evidence" value="ECO:0007669"/>
    <property type="project" value="UniProtKB-UniRule"/>
</dbReference>
<dbReference type="SUPFAM" id="SSF52833">
    <property type="entry name" value="Thioredoxin-like"/>
    <property type="match status" value="1"/>
</dbReference>
<dbReference type="FunFam" id="1.20.1050.10:FF:000012">
    <property type="entry name" value="Tau class glutathione S-transferase"/>
    <property type="match status" value="1"/>
</dbReference>
<dbReference type="PROSITE" id="PS50405">
    <property type="entry name" value="GST_CTER"/>
    <property type="match status" value="1"/>
</dbReference>
<dbReference type="SUPFAM" id="SSF47616">
    <property type="entry name" value="GST C-terminal domain-like"/>
    <property type="match status" value="1"/>
</dbReference>
<dbReference type="PANTHER" id="PTHR11260">
    <property type="entry name" value="GLUTATHIONE S-TRANSFERASE, GST, SUPERFAMILY, GST DOMAIN CONTAINING"/>
    <property type="match status" value="1"/>
</dbReference>
<dbReference type="Pfam" id="PF13410">
    <property type="entry name" value="GST_C_2"/>
    <property type="match status" value="1"/>
</dbReference>
<name>A0A830CML8_9LAMI</name>
<dbReference type="CDD" id="cd03185">
    <property type="entry name" value="GST_C_Tau"/>
    <property type="match status" value="1"/>
</dbReference>
<feature type="domain" description="GST N-terminal" evidence="5">
    <location>
        <begin position="4"/>
        <end position="83"/>
    </location>
</feature>
<dbReference type="InterPro" id="IPR045074">
    <property type="entry name" value="GST_C_Tau"/>
</dbReference>
<dbReference type="EMBL" id="BMAC01000657">
    <property type="protein sequence ID" value="GFQ01081.1"/>
    <property type="molecule type" value="Genomic_DNA"/>
</dbReference>